<feature type="transmembrane region" description="Helical" evidence="2">
    <location>
        <begin position="358"/>
        <end position="377"/>
    </location>
</feature>
<keyword evidence="2" id="KW-1133">Transmembrane helix</keyword>
<reference evidence="4" key="1">
    <citation type="submission" date="2015-09" db="EMBL/GenBank/DDBJ databases">
        <authorList>
            <consortium name="Pathogen Informatics"/>
        </authorList>
    </citation>
    <scope>NUCLEOTIDE SEQUENCE [LARGE SCALE GENOMIC DNA]</scope>
    <source>
        <strain evidence="4">Lake Konstanz</strain>
    </source>
</reference>
<feature type="transmembrane region" description="Helical" evidence="2">
    <location>
        <begin position="106"/>
        <end position="127"/>
    </location>
</feature>
<dbReference type="OrthoDB" id="264057at2759"/>
<sequence>MSLLQKLGALLHVEAFVDRIRSMTFREMILVTTAVVMVLTGYAGQLIVMNLWIANMGTINPAATPLTILTVSSLTTCICFLFAFAVRAVASWQTISFQFFMCKKAFILSAALGFVNAFQGTLTVYAAPGTPEIMQALFLCTQVFWTLAASKLFLNDERRLLNVLVVSSFLCVAGGIVLGASPTFSQSDPTTKSTKWWSIIFCISMIPAALYNVLASMFMRSFTEDVPESPTAIEDGSPLLVNKDGGRKQQGDDTEKEETDNDGHARGDDTTVKITMLTATSVTQIIFMFALMPLNAVPWFGTSPDLAGTRQTVDDGWSCVFRGTHECSHAYVYCILFNFAYLLSYFGSSYLNHFSAALNAMVTQLSTPIAAIVLLIAPSLNVQGEAVSVGPSIGAIVLMIVGAALFTLWEHGTRKVLAA</sequence>
<dbReference type="VEuPathDB" id="TriTrypDB:BSAL_09545"/>
<proteinExistence type="predicted"/>
<feature type="transmembrane region" description="Helical" evidence="2">
    <location>
        <begin position="133"/>
        <end position="154"/>
    </location>
</feature>
<feature type="transmembrane region" description="Helical" evidence="2">
    <location>
        <begin position="330"/>
        <end position="351"/>
    </location>
</feature>
<evidence type="ECO:0000256" key="1">
    <source>
        <dbReference type="SAM" id="MobiDB-lite"/>
    </source>
</evidence>
<feature type="transmembrane region" description="Helical" evidence="2">
    <location>
        <begin position="196"/>
        <end position="214"/>
    </location>
</feature>
<keyword evidence="2" id="KW-0472">Membrane</keyword>
<dbReference type="Proteomes" id="UP000051952">
    <property type="component" value="Unassembled WGS sequence"/>
</dbReference>
<accession>A0A0S4JFU7</accession>
<gene>
    <name evidence="3" type="ORF">BSAL_09545</name>
</gene>
<dbReference type="EMBL" id="CYKH01001489">
    <property type="protein sequence ID" value="CUG87303.1"/>
    <property type="molecule type" value="Genomic_DNA"/>
</dbReference>
<name>A0A0S4JFU7_BODSA</name>
<dbReference type="AlphaFoldDB" id="A0A0S4JFU7"/>
<organism evidence="3 4">
    <name type="scientific">Bodo saltans</name>
    <name type="common">Flagellated protozoan</name>
    <dbReference type="NCBI Taxonomy" id="75058"/>
    <lineage>
        <taxon>Eukaryota</taxon>
        <taxon>Discoba</taxon>
        <taxon>Euglenozoa</taxon>
        <taxon>Kinetoplastea</taxon>
        <taxon>Metakinetoplastina</taxon>
        <taxon>Eubodonida</taxon>
        <taxon>Bodonidae</taxon>
        <taxon>Bodo</taxon>
    </lineage>
</organism>
<dbReference type="OMA" id="ECSHAYV"/>
<feature type="region of interest" description="Disordered" evidence="1">
    <location>
        <begin position="228"/>
        <end position="267"/>
    </location>
</feature>
<feature type="compositionally biased region" description="Basic and acidic residues" evidence="1">
    <location>
        <begin position="244"/>
        <end position="253"/>
    </location>
</feature>
<evidence type="ECO:0000256" key="2">
    <source>
        <dbReference type="SAM" id="Phobius"/>
    </source>
</evidence>
<feature type="transmembrane region" description="Helical" evidence="2">
    <location>
        <begin position="161"/>
        <end position="184"/>
    </location>
</feature>
<protein>
    <submittedName>
        <fullName evidence="3">Membrane-associated protein, putative</fullName>
    </submittedName>
</protein>
<dbReference type="PANTHER" id="PTHR42253:SF1">
    <property type="entry name" value="TRANSMEMBRANE PROTEIN"/>
    <property type="match status" value="1"/>
</dbReference>
<evidence type="ECO:0000313" key="3">
    <source>
        <dbReference type="EMBL" id="CUG87303.1"/>
    </source>
</evidence>
<feature type="transmembrane region" description="Helical" evidence="2">
    <location>
        <begin position="274"/>
        <end position="294"/>
    </location>
</feature>
<keyword evidence="4" id="KW-1185">Reference proteome</keyword>
<evidence type="ECO:0000313" key="4">
    <source>
        <dbReference type="Proteomes" id="UP000051952"/>
    </source>
</evidence>
<feature type="transmembrane region" description="Helical" evidence="2">
    <location>
        <begin position="66"/>
        <end position="86"/>
    </location>
</feature>
<keyword evidence="2" id="KW-0812">Transmembrane</keyword>
<dbReference type="PANTHER" id="PTHR42253">
    <property type="entry name" value="TRANSMEMBRANE PROTEIN-RELATED"/>
    <property type="match status" value="1"/>
</dbReference>
<feature type="transmembrane region" description="Helical" evidence="2">
    <location>
        <begin position="389"/>
        <end position="409"/>
    </location>
</feature>
<feature type="transmembrane region" description="Helical" evidence="2">
    <location>
        <begin position="29"/>
        <end position="54"/>
    </location>
</feature>